<dbReference type="Pfam" id="PF25555">
    <property type="entry name" value="RAB3A-like_C"/>
    <property type="match status" value="1"/>
</dbReference>
<evidence type="ECO:0000256" key="1">
    <source>
        <dbReference type="ARBA" id="ARBA00023054"/>
    </source>
</evidence>
<evidence type="ECO:0000259" key="4">
    <source>
        <dbReference type="Pfam" id="PF06428"/>
    </source>
</evidence>
<evidence type="ECO:0000313" key="6">
    <source>
        <dbReference type="Proteomes" id="UP001165289"/>
    </source>
</evidence>
<dbReference type="EMBL" id="JAKMXF010000110">
    <property type="protein sequence ID" value="KAI6658010.1"/>
    <property type="molecule type" value="Genomic_DNA"/>
</dbReference>
<protein>
    <submittedName>
        <fullName evidence="5">Rab-3A-interacting protein-like isoform X6</fullName>
    </submittedName>
</protein>
<reference evidence="5 6" key="1">
    <citation type="journal article" date="2023" name="BMC Biol.">
        <title>The compact genome of the sponge Oopsacas minuta (Hexactinellida) is lacking key metazoan core genes.</title>
        <authorList>
            <person name="Santini S."/>
            <person name="Schenkelaars Q."/>
            <person name="Jourda C."/>
            <person name="Duchesne M."/>
            <person name="Belahbib H."/>
            <person name="Rocher C."/>
            <person name="Selva M."/>
            <person name="Riesgo A."/>
            <person name="Vervoort M."/>
            <person name="Leys S.P."/>
            <person name="Kodjabachian L."/>
            <person name="Le Bivic A."/>
            <person name="Borchiellini C."/>
            <person name="Claverie J.M."/>
            <person name="Renard E."/>
        </authorList>
    </citation>
    <scope>NUCLEOTIDE SEQUENCE [LARGE SCALE GENOMIC DNA]</scope>
    <source>
        <strain evidence="5">SPO-2</strain>
    </source>
</reference>
<sequence length="390" mass="44284">MSIAQSPLSTSAPCLPSILSCEVNTSDDDSPHSNSHSRGGSDDSDQIILPPNGLRLPSPAESNQSHTSFREEELEGEIKRLRKELESKFKENSKLMLDRKDMDNEINELTESLFTEANKMVNEAKRKERNAEKRLEEALLRIECFQEEAQTLKKRIIELEKSCAVSNGINSGKQTPSKKKRLNWLTKSSSTFLKEEKAIESLDSISADQHGIAYYTTQHDIMKSVNFCKLVAEWMESPTLALSSHLIFETNIQDVKPCLSFPNEELSDEIQEAIHANTFMMEKVISKLPTESLENSQCDLTYGTDQPCQYKIKMAEHTDWYYINQTARQRIAIVCEFFQYLRYIKDGLIKPDVDGASFIIQKLRANMTLARLGLTELITTPNNSELQASI</sequence>
<evidence type="ECO:0000256" key="2">
    <source>
        <dbReference type="ARBA" id="ARBA00025794"/>
    </source>
</evidence>
<accession>A0AAV7KAR5</accession>
<dbReference type="SUPFAM" id="SSF144284">
    <property type="entry name" value="Sec2 N-terminal region"/>
    <property type="match status" value="1"/>
</dbReference>
<dbReference type="GO" id="GO:0006887">
    <property type="term" value="P:exocytosis"/>
    <property type="evidence" value="ECO:0007669"/>
    <property type="project" value="TreeGrafter"/>
</dbReference>
<name>A0AAV7KAR5_9METZ</name>
<comment type="caution">
    <text evidence="5">The sequence shown here is derived from an EMBL/GenBank/DDBJ whole genome shotgun (WGS) entry which is preliminary data.</text>
</comment>
<gene>
    <name evidence="5" type="ORF">LOD99_15725</name>
</gene>
<dbReference type="PANTHER" id="PTHR14430:SF0">
    <property type="entry name" value="SEC2P DOMAIN-CONTAINING PROTEIN"/>
    <property type="match status" value="1"/>
</dbReference>
<evidence type="ECO:0000256" key="3">
    <source>
        <dbReference type="SAM" id="MobiDB-lite"/>
    </source>
</evidence>
<feature type="region of interest" description="Disordered" evidence="3">
    <location>
        <begin position="20"/>
        <end position="75"/>
    </location>
</feature>
<dbReference type="Pfam" id="PF06428">
    <property type="entry name" value="Sec2p"/>
    <property type="match status" value="1"/>
</dbReference>
<proteinExistence type="inferred from homology"/>
<dbReference type="Gene3D" id="1.20.5.4880">
    <property type="match status" value="1"/>
</dbReference>
<keyword evidence="1" id="KW-0175">Coiled coil</keyword>
<organism evidence="5 6">
    <name type="scientific">Oopsacas minuta</name>
    <dbReference type="NCBI Taxonomy" id="111878"/>
    <lineage>
        <taxon>Eukaryota</taxon>
        <taxon>Metazoa</taxon>
        <taxon>Porifera</taxon>
        <taxon>Hexactinellida</taxon>
        <taxon>Hexasterophora</taxon>
        <taxon>Lyssacinosida</taxon>
        <taxon>Leucopsacidae</taxon>
        <taxon>Oopsacas</taxon>
    </lineage>
</organism>
<dbReference type="InterPro" id="IPR040351">
    <property type="entry name" value="RAB3IL/RAB3IP/Sec2"/>
</dbReference>
<dbReference type="InterPro" id="IPR009449">
    <property type="entry name" value="Sec2_N"/>
</dbReference>
<dbReference type="Proteomes" id="UP001165289">
    <property type="component" value="Unassembled WGS sequence"/>
</dbReference>
<evidence type="ECO:0000313" key="5">
    <source>
        <dbReference type="EMBL" id="KAI6658010.1"/>
    </source>
</evidence>
<comment type="similarity">
    <text evidence="2">Belongs to the SEC2 family.</text>
</comment>
<dbReference type="PANTHER" id="PTHR14430">
    <property type="entry name" value="RABIN3-RELATED"/>
    <property type="match status" value="1"/>
</dbReference>
<dbReference type="GO" id="GO:0005085">
    <property type="term" value="F:guanyl-nucleotide exchange factor activity"/>
    <property type="evidence" value="ECO:0007669"/>
    <property type="project" value="InterPro"/>
</dbReference>
<feature type="domain" description="GDP/GTP exchange factor Sec2 N-terminal" evidence="4">
    <location>
        <begin position="62"/>
        <end position="137"/>
    </location>
</feature>
<dbReference type="AlphaFoldDB" id="A0AAV7KAR5"/>
<dbReference type="GO" id="GO:0070319">
    <property type="term" value="C:Golgi to plasma membrane transport vesicle"/>
    <property type="evidence" value="ECO:0007669"/>
    <property type="project" value="TreeGrafter"/>
</dbReference>
<keyword evidence="6" id="KW-1185">Reference proteome</keyword>